<dbReference type="Proteomes" id="UP001519921">
    <property type="component" value="Unassembled WGS sequence"/>
</dbReference>
<organism evidence="2 3">
    <name type="scientific">Clostridium weizhouense</name>
    <dbReference type="NCBI Taxonomy" id="2859781"/>
    <lineage>
        <taxon>Bacteria</taxon>
        <taxon>Bacillati</taxon>
        <taxon>Bacillota</taxon>
        <taxon>Clostridia</taxon>
        <taxon>Eubacteriales</taxon>
        <taxon>Clostridiaceae</taxon>
        <taxon>Clostridium</taxon>
    </lineage>
</organism>
<dbReference type="InterPro" id="IPR041657">
    <property type="entry name" value="HTH_17"/>
</dbReference>
<evidence type="ECO:0000259" key="1">
    <source>
        <dbReference type="Pfam" id="PF12728"/>
    </source>
</evidence>
<dbReference type="EMBL" id="JAHXPT010000001">
    <property type="protein sequence ID" value="MBW6408794.1"/>
    <property type="molecule type" value="Genomic_DNA"/>
</dbReference>
<evidence type="ECO:0000313" key="2">
    <source>
        <dbReference type="EMBL" id="MBW6408794.1"/>
    </source>
</evidence>
<keyword evidence="3" id="KW-1185">Reference proteome</keyword>
<protein>
    <submittedName>
        <fullName evidence="2">Helix-turn-helix domain-containing protein</fullName>
    </submittedName>
</protein>
<feature type="domain" description="Helix-turn-helix" evidence="1">
    <location>
        <begin position="5"/>
        <end position="53"/>
    </location>
</feature>
<name>A0ABS7AJG0_9CLOT</name>
<proteinExistence type="predicted"/>
<comment type="caution">
    <text evidence="2">The sequence shown here is derived from an EMBL/GenBank/DDBJ whole genome shotgun (WGS) entry which is preliminary data.</text>
</comment>
<accession>A0ABS7AJG0</accession>
<gene>
    <name evidence="2" type="ORF">KYD98_01655</name>
</gene>
<dbReference type="Pfam" id="PF12728">
    <property type="entry name" value="HTH_17"/>
    <property type="match status" value="1"/>
</dbReference>
<dbReference type="NCBIfam" id="TIGR01764">
    <property type="entry name" value="excise"/>
    <property type="match status" value="1"/>
</dbReference>
<dbReference type="InterPro" id="IPR010093">
    <property type="entry name" value="SinI_DNA-bd"/>
</dbReference>
<evidence type="ECO:0000313" key="3">
    <source>
        <dbReference type="Proteomes" id="UP001519921"/>
    </source>
</evidence>
<sequence length="74" mass="8457">MEPVLYTVSEAAELLKVNKNSVYDLLKHNVIKGLKLGSLKITRYELLKFLEENNGMDLSNLKEIKELSFEKGES</sequence>
<dbReference type="RefSeq" id="WP_219777849.1">
    <property type="nucleotide sequence ID" value="NZ_JAHXPT010000001.1"/>
</dbReference>
<reference evidence="2 3" key="1">
    <citation type="submission" date="2021-07" db="EMBL/GenBank/DDBJ databases">
        <title>Clostridium weizhouense sp. nov., an anaerobic bacterium isolated from activated sludge of Petroleum wastewater.</title>
        <authorList>
            <person name="Li Q."/>
        </authorList>
    </citation>
    <scope>NUCLEOTIDE SEQUENCE [LARGE SCALE GENOMIC DNA]</scope>
    <source>
        <strain evidence="2 3">YB-6</strain>
    </source>
</reference>